<gene>
    <name evidence="2" type="ORF">QLQ87_01825</name>
</gene>
<dbReference type="Proteomes" id="UP001239426">
    <property type="component" value="Chromosome"/>
</dbReference>
<feature type="domain" description="PLD phosphodiesterase" evidence="1">
    <location>
        <begin position="83"/>
        <end position="110"/>
    </location>
</feature>
<evidence type="ECO:0000259" key="1">
    <source>
        <dbReference type="PROSITE" id="PS50035"/>
    </source>
</evidence>
<dbReference type="InterPro" id="IPR001736">
    <property type="entry name" value="PLipase_D/transphosphatidylase"/>
</dbReference>
<dbReference type="EMBL" id="CP124841">
    <property type="protein sequence ID" value="WHF37129.1"/>
    <property type="molecule type" value="Genomic_DNA"/>
</dbReference>
<organism evidence="2 3">
    <name type="scientific">Aeromonas salmonicida</name>
    <dbReference type="NCBI Taxonomy" id="645"/>
    <lineage>
        <taxon>Bacteria</taxon>
        <taxon>Pseudomonadati</taxon>
        <taxon>Pseudomonadota</taxon>
        <taxon>Gammaproteobacteria</taxon>
        <taxon>Aeromonadales</taxon>
        <taxon>Aeromonadaceae</taxon>
        <taxon>Aeromonas</taxon>
    </lineage>
</organism>
<protein>
    <submittedName>
        <fullName evidence="2">Phospholipase D-like domain-containing protein</fullName>
    </submittedName>
</protein>
<dbReference type="RefSeq" id="WP_282684060.1">
    <property type="nucleotide sequence ID" value="NZ_CP124841.1"/>
</dbReference>
<dbReference type="PROSITE" id="PS50035">
    <property type="entry name" value="PLD"/>
    <property type="match status" value="1"/>
</dbReference>
<dbReference type="AlphaFoldDB" id="A0AAX3VUI7"/>
<reference evidence="2" key="1">
    <citation type="submission" date="2023-05" db="EMBL/GenBank/DDBJ databases">
        <title>Aeromonas salmonicida 57, complete genome.</title>
        <authorList>
            <person name="Shao L."/>
        </authorList>
    </citation>
    <scope>NUCLEOTIDE SEQUENCE</scope>
    <source>
        <strain evidence="2">57</strain>
    </source>
</reference>
<dbReference type="GO" id="GO:0003824">
    <property type="term" value="F:catalytic activity"/>
    <property type="evidence" value="ECO:0007669"/>
    <property type="project" value="InterPro"/>
</dbReference>
<name>A0AAX3VUI7_AERSA</name>
<dbReference type="InterPro" id="IPR025202">
    <property type="entry name" value="PLD-like_dom"/>
</dbReference>
<dbReference type="Gene3D" id="3.30.870.10">
    <property type="entry name" value="Endonuclease Chain A"/>
    <property type="match status" value="1"/>
</dbReference>
<proteinExistence type="predicted"/>
<accession>A0AAX3VUI7</accession>
<evidence type="ECO:0000313" key="2">
    <source>
        <dbReference type="EMBL" id="WHF37129.1"/>
    </source>
</evidence>
<dbReference type="GO" id="GO:0006793">
    <property type="term" value="P:phosphorus metabolic process"/>
    <property type="evidence" value="ECO:0007669"/>
    <property type="project" value="UniProtKB-ARBA"/>
</dbReference>
<evidence type="ECO:0000313" key="3">
    <source>
        <dbReference type="Proteomes" id="UP001239426"/>
    </source>
</evidence>
<sequence>MMMDLYTNRTSRNDFIKHAIIKHVEDGMDLFIASAFFTESDVVDELLAKGCHLRIVVRLGFPTSPKALGKLLTNKNVEARFFTSSSFHPKLYIFGDKVILLGSANLTRSALLSNQEVMVGISSNDHRFSELQELFSDYWDEAEVLTKESIKEYQNIYNKYSHANRILKEMENSVIEKIGDLNFSNINRGKNKKSKKLIFLDSYRKSYQESVTAFRRIQDIYQNFNRKINPELIPERLEIDSFFSFVRDFYATQDTWQHQPLGWDDQQKANAKGLIGEWLITKWEHFEDRIVPINYPLIKQSLGSKESINSATMEEIVDALCVLHSFHDRFRFYKGGLETLKSSFIESNEVLRVKNTLTYLLYGIGDPIERMANCIYDSEYKLNEFGKSNVQELIGWINKEELPVINGRTTKVLRYFGHDIRQISE</sequence>
<dbReference type="SUPFAM" id="SSF56024">
    <property type="entry name" value="Phospholipase D/nuclease"/>
    <property type="match status" value="1"/>
</dbReference>
<dbReference type="Pfam" id="PF13091">
    <property type="entry name" value="PLDc_2"/>
    <property type="match status" value="1"/>
</dbReference>